<gene>
    <name evidence="2" type="ORF">SLS63_009264</name>
</gene>
<feature type="region of interest" description="Disordered" evidence="1">
    <location>
        <begin position="896"/>
        <end position="918"/>
    </location>
</feature>
<accession>A0ABR1P0D9</accession>
<dbReference type="EMBL" id="JAKNSF020000066">
    <property type="protein sequence ID" value="KAK7722122.1"/>
    <property type="molecule type" value="Genomic_DNA"/>
</dbReference>
<feature type="region of interest" description="Disordered" evidence="1">
    <location>
        <begin position="506"/>
        <end position="539"/>
    </location>
</feature>
<proteinExistence type="predicted"/>
<evidence type="ECO:0000256" key="1">
    <source>
        <dbReference type="SAM" id="MobiDB-lite"/>
    </source>
</evidence>
<comment type="caution">
    <text evidence="2">The sequence shown here is derived from an EMBL/GenBank/DDBJ whole genome shotgun (WGS) entry which is preliminary data.</text>
</comment>
<evidence type="ECO:0008006" key="4">
    <source>
        <dbReference type="Google" id="ProtNLM"/>
    </source>
</evidence>
<feature type="region of interest" description="Disordered" evidence="1">
    <location>
        <begin position="930"/>
        <end position="986"/>
    </location>
</feature>
<evidence type="ECO:0000313" key="2">
    <source>
        <dbReference type="EMBL" id="KAK7722122.1"/>
    </source>
</evidence>
<sequence length="1031" mass="111096">MVLPSLQSYVGEAGDGPVKARSLIKQVHDAAQKRHEAAVQFLKDASPTNNRLVFLNGGTAGAVSHCITAISENQTAGDIHQAELIFRNIALEGVRGLDREDKQSDQATLWMLGRDQSYGDSILESEEPEDPITKAMRAADLLYKETDSLQPIDCYIRTRPRSLSLPMYGYSDGMGEPSPFFVFGTAPHEETQLHSNAADADDKEPGDHRGMAEDEFAKLCTVKNQPGTSEDNPPVHEHAASCAGEPYSHRTADARSSTRRSDAFLSPPPTPDGVVYGEARVVQMRASKTQVTLRETRSLDDLELEQTRSRRTDFDVASASEQVAPLADNPEAKSRHMSITDKPSSANTLLHLPQARFVKAHTTTIRRSPTFVRRLPKPARDSYVHRGTDAADFEEERHELDEPFQPVLPVVEDLVIHMTDQTPDAILGMVVQYFKAGAFPVVPFPASLQTAPTDSCPSTPRTADLFDLEDEDVDVGLSPVIEHPGAEEIGEHDPFAARGRDVRASSLALQPPSPPPPANVPPDSRQPPIIAPTSPPVQREKESMFHDFSTVGRPNAVATQNALRSVLEVYFPRADNGGVHHFDFPMFRDIGSLWRPIFGNVEVCGGDGDENAPDMILAMGRQKGVKREFLSALTGQVEKLGAKSSGMSRSGRLDLRYLIANAMQSLAAQPLAHQAQNNNRFDDHYLLAGLIIPHLETYLAANYGTRFLLLDYPAEHLATVLALQKLVGTAVFKVAGIIDSEATSPCPSGISSPISSRHSSHCGNADTSGLDSFNLPGSPFPDERTNTSPAHHKKCSFSEANYLLTSSATESEISVFTATILKDLTDIDPFYMPEVIIPPAAAGRPGTAKSTRSTATATATAGAGAGLPTLMSKFTLQGPNGSPAYTHTAVFGPPANLPVSPPYTNDGDGGSGRSTPRVVTAPGAAAAAYNFPFPPPPAPRSPSPAPSAASSRSRGPGAGPGARARSLTRRRLGKLGNEGGPDDGASMYAVSVVEDGEFYDEEERRLMPLYMRQSELRKGNSRKALKWLGLA</sequence>
<organism evidence="2 3">
    <name type="scientific">Diaporthe eres</name>
    <name type="common">Phomopsis oblonga</name>
    <dbReference type="NCBI Taxonomy" id="83184"/>
    <lineage>
        <taxon>Eukaryota</taxon>
        <taxon>Fungi</taxon>
        <taxon>Dikarya</taxon>
        <taxon>Ascomycota</taxon>
        <taxon>Pezizomycotina</taxon>
        <taxon>Sordariomycetes</taxon>
        <taxon>Sordariomycetidae</taxon>
        <taxon>Diaporthales</taxon>
        <taxon>Diaporthaceae</taxon>
        <taxon>Diaporthe</taxon>
        <taxon>Diaporthe eres species complex</taxon>
    </lineage>
</organism>
<feature type="compositionally biased region" description="Pro residues" evidence="1">
    <location>
        <begin position="932"/>
        <end position="945"/>
    </location>
</feature>
<feature type="compositionally biased region" description="Low complexity" evidence="1">
    <location>
        <begin position="946"/>
        <end position="965"/>
    </location>
</feature>
<reference evidence="2 3" key="1">
    <citation type="submission" date="2024-02" db="EMBL/GenBank/DDBJ databases">
        <title>De novo assembly and annotation of 12 fungi associated with fruit tree decline syndrome in Ontario, Canada.</title>
        <authorList>
            <person name="Sulman M."/>
            <person name="Ellouze W."/>
            <person name="Ilyukhin E."/>
        </authorList>
    </citation>
    <scope>NUCLEOTIDE SEQUENCE [LARGE SCALE GENOMIC DNA]</scope>
    <source>
        <strain evidence="2 3">M169</strain>
    </source>
</reference>
<name>A0ABR1P0D9_DIAER</name>
<keyword evidence="3" id="KW-1185">Reference proteome</keyword>
<feature type="region of interest" description="Disordered" evidence="1">
    <location>
        <begin position="247"/>
        <end position="272"/>
    </location>
</feature>
<evidence type="ECO:0000313" key="3">
    <source>
        <dbReference type="Proteomes" id="UP001430848"/>
    </source>
</evidence>
<protein>
    <recommendedName>
        <fullName evidence="4">Gastric mucin-like protein</fullName>
    </recommendedName>
</protein>
<feature type="compositionally biased region" description="Pro residues" evidence="1">
    <location>
        <begin position="511"/>
        <end position="520"/>
    </location>
</feature>
<dbReference type="Proteomes" id="UP001430848">
    <property type="component" value="Unassembled WGS sequence"/>
</dbReference>
<feature type="region of interest" description="Disordered" evidence="1">
    <location>
        <begin position="312"/>
        <end position="339"/>
    </location>
</feature>